<dbReference type="GO" id="GO:0016020">
    <property type="term" value="C:membrane"/>
    <property type="evidence" value="ECO:0007669"/>
    <property type="project" value="UniProtKB-SubCell"/>
</dbReference>
<keyword evidence="7" id="KW-0560">Oxidoreductase</keyword>
<dbReference type="Proteomes" id="UP000001947">
    <property type="component" value="Chromosome"/>
</dbReference>
<feature type="transmembrane region" description="Helical" evidence="5">
    <location>
        <begin position="20"/>
        <end position="42"/>
    </location>
</feature>
<evidence type="ECO:0000256" key="2">
    <source>
        <dbReference type="ARBA" id="ARBA00022692"/>
    </source>
</evidence>
<dbReference type="KEGG" id="sde:Sde_2984"/>
<keyword evidence="3 5" id="KW-1133">Transmembrane helix</keyword>
<dbReference type="GeneID" id="98614620"/>
<keyword evidence="8" id="KW-1185">Reference proteome</keyword>
<name>Q21GD8_SACD2</name>
<dbReference type="EMBL" id="CP000282">
    <property type="protein sequence ID" value="ABD82241.1"/>
    <property type="molecule type" value="Genomic_DNA"/>
</dbReference>
<dbReference type="GO" id="GO:0008610">
    <property type="term" value="P:lipid biosynthetic process"/>
    <property type="evidence" value="ECO:0007669"/>
    <property type="project" value="InterPro"/>
</dbReference>
<organism evidence="7 8">
    <name type="scientific">Saccharophagus degradans (strain 2-40 / ATCC 43961 / DSM 17024)</name>
    <dbReference type="NCBI Taxonomy" id="203122"/>
    <lineage>
        <taxon>Bacteria</taxon>
        <taxon>Pseudomonadati</taxon>
        <taxon>Pseudomonadota</taxon>
        <taxon>Gammaproteobacteria</taxon>
        <taxon>Cellvibrionales</taxon>
        <taxon>Cellvibrionaceae</taxon>
        <taxon>Saccharophagus</taxon>
    </lineage>
</organism>
<sequence length="239" mass="27721">MEYIVTSINGLLNFWVDTAWYIALAMSALVNLLVFFTAAYSVDKLSLWFSKELKSGAYIDTRPLKANQKQREMKYGAISCLIFAVGSLFTRELYSDLWPNTVFNFVWQVLVFSVYYETYSYFVHRLLHTKHFSKYHAVHHWSVRVTPWSAYSVHPVEATLIAISAPIFMAIFPLSLGVAFVLHIMGMVFTITLHSNYQFANGRFSGYMLYHQLHHSRGSVNFGFVNKYWDTLLKTKRCS</sequence>
<gene>
    <name evidence="7" type="ordered locus">Sde_2984</name>
</gene>
<dbReference type="InterPro" id="IPR006694">
    <property type="entry name" value="Fatty_acid_hydroxylase"/>
</dbReference>
<evidence type="ECO:0000256" key="4">
    <source>
        <dbReference type="ARBA" id="ARBA00023136"/>
    </source>
</evidence>
<protein>
    <submittedName>
        <fullName evidence="7">C-5 sterol desaturase</fullName>
        <ecNumber evidence="7">1.3.3.-</ecNumber>
    </submittedName>
</protein>
<proteinExistence type="predicted"/>
<evidence type="ECO:0000256" key="5">
    <source>
        <dbReference type="SAM" id="Phobius"/>
    </source>
</evidence>
<evidence type="ECO:0000256" key="1">
    <source>
        <dbReference type="ARBA" id="ARBA00004370"/>
    </source>
</evidence>
<dbReference type="GO" id="GO:0016491">
    <property type="term" value="F:oxidoreductase activity"/>
    <property type="evidence" value="ECO:0007669"/>
    <property type="project" value="UniProtKB-KW"/>
</dbReference>
<reference evidence="7 8" key="1">
    <citation type="journal article" date="2008" name="PLoS Genet.">
        <title>Complete genome sequence of the complex carbohydrate-degrading marine bacterium, Saccharophagus degradans strain 2-40 T.</title>
        <authorList>
            <person name="Weiner R.M."/>
            <person name="Taylor L.E.II."/>
            <person name="Henrissat B."/>
            <person name="Hauser L."/>
            <person name="Land M."/>
            <person name="Coutinho P.M."/>
            <person name="Rancurel C."/>
            <person name="Saunders E.H."/>
            <person name="Longmire A.G."/>
            <person name="Zhang H."/>
            <person name="Bayer E.A."/>
            <person name="Gilbert H.J."/>
            <person name="Larimer F."/>
            <person name="Zhulin I.B."/>
            <person name="Ekborg N.A."/>
            <person name="Lamed R."/>
            <person name="Richardson P.M."/>
            <person name="Borovok I."/>
            <person name="Hutcheson S."/>
        </authorList>
    </citation>
    <scope>NUCLEOTIDE SEQUENCE [LARGE SCALE GENOMIC DNA]</scope>
    <source>
        <strain evidence="8">2-40 / ATCC 43961 / DSM 17024</strain>
    </source>
</reference>
<dbReference type="RefSeq" id="WP_011469457.1">
    <property type="nucleotide sequence ID" value="NC_007912.1"/>
</dbReference>
<feature type="domain" description="Fatty acid hydroxylase" evidence="6">
    <location>
        <begin position="110"/>
        <end position="235"/>
    </location>
</feature>
<evidence type="ECO:0000313" key="8">
    <source>
        <dbReference type="Proteomes" id="UP000001947"/>
    </source>
</evidence>
<dbReference type="STRING" id="203122.Sde_2984"/>
<dbReference type="AlphaFoldDB" id="Q21GD8"/>
<evidence type="ECO:0000256" key="3">
    <source>
        <dbReference type="ARBA" id="ARBA00022989"/>
    </source>
</evidence>
<accession>Q21GD8</accession>
<dbReference type="PANTHER" id="PTHR11863">
    <property type="entry name" value="STEROL DESATURASE"/>
    <property type="match status" value="1"/>
</dbReference>
<comment type="subcellular location">
    <subcellularLocation>
        <location evidence="1">Membrane</location>
    </subcellularLocation>
</comment>
<evidence type="ECO:0000313" key="7">
    <source>
        <dbReference type="EMBL" id="ABD82241.1"/>
    </source>
</evidence>
<dbReference type="InterPro" id="IPR050307">
    <property type="entry name" value="Sterol_Desaturase_Related"/>
</dbReference>
<keyword evidence="2 5" id="KW-0812">Transmembrane</keyword>
<dbReference type="GO" id="GO:0005506">
    <property type="term" value="F:iron ion binding"/>
    <property type="evidence" value="ECO:0007669"/>
    <property type="project" value="InterPro"/>
</dbReference>
<dbReference type="EC" id="1.3.3.-" evidence="7"/>
<dbReference type="Pfam" id="PF04116">
    <property type="entry name" value="FA_hydroxylase"/>
    <property type="match status" value="1"/>
</dbReference>
<keyword evidence="4 5" id="KW-0472">Membrane</keyword>
<feature type="transmembrane region" description="Helical" evidence="5">
    <location>
        <begin position="75"/>
        <end position="94"/>
    </location>
</feature>
<dbReference type="eggNOG" id="COG3000">
    <property type="taxonomic scope" value="Bacteria"/>
</dbReference>
<evidence type="ECO:0000259" key="6">
    <source>
        <dbReference type="Pfam" id="PF04116"/>
    </source>
</evidence>
<dbReference type="HOGENOM" id="CLU_047036_6_2_6"/>